<dbReference type="AlphaFoldDB" id="A0A6S6UEN8"/>
<proteinExistence type="predicted"/>
<organism evidence="1">
    <name type="scientific">uncultured Aureispira sp</name>
    <dbReference type="NCBI Taxonomy" id="1331704"/>
    <lineage>
        <taxon>Bacteria</taxon>
        <taxon>Pseudomonadati</taxon>
        <taxon>Bacteroidota</taxon>
        <taxon>Saprospiria</taxon>
        <taxon>Saprospirales</taxon>
        <taxon>Saprospiraceae</taxon>
        <taxon>Aureispira</taxon>
        <taxon>environmental samples</taxon>
    </lineage>
</organism>
<reference evidence="1" key="1">
    <citation type="submission" date="2020-01" db="EMBL/GenBank/DDBJ databases">
        <authorList>
            <person name="Meier V. D."/>
            <person name="Meier V D."/>
        </authorList>
    </citation>
    <scope>NUCLEOTIDE SEQUENCE</scope>
    <source>
        <strain evidence="1">HLG_WM_MAG_10</strain>
    </source>
</reference>
<accession>A0A6S6UEN8</accession>
<gene>
    <name evidence="1" type="ORF">HELGO_WM56604</name>
</gene>
<evidence type="ECO:0000313" key="1">
    <source>
        <dbReference type="EMBL" id="CAA6828911.1"/>
    </source>
</evidence>
<dbReference type="EMBL" id="CACVAQ010000447">
    <property type="protein sequence ID" value="CAA6828911.1"/>
    <property type="molecule type" value="Genomic_DNA"/>
</dbReference>
<protein>
    <submittedName>
        <fullName evidence="1">Uncharacterized protein</fullName>
    </submittedName>
</protein>
<name>A0A6S6UEN8_9BACT</name>
<sequence length="84" mass="9607">MFVDYFAVTFLDDYNGFLIYYKKTPCKALVKQFTKAFQGVSEALLVFDPYKQSGLIPKTYFLTTSIIGADSDPKKPPMSWSLIF</sequence>